<sequence>MTLEEFLVQTQSDVQREANERTGQPGPFPHPVSLFSEIVMQHMSDFGMTNEPQVLHIERRLGNAILRLSGYAISEDLDQLDLFVSLYLAAQEPTSVPESDITGAAQQCMRFLENTVSGKLASKIDPSDEAYDLILTVRDCYDNLDQVRVFVLTDGVAKSKSYKPRDIGGKSVLLEVMDIERLYRHVSEGRPRDELVVDFVEAFGSPVPCVYVPGVSGEYDYALAAFPGAMLRTLYEKWGSRLLEANVRSFLSQTGKVNKGIRDTLRTSPDRFLAYNNGIVVVADELSIGTSPDGGTGISWLKGMQIVNGGQTTASIYFTKRKFPEVDLSQVRVPAKIIVLRSSDEASDEALISDISRFANSQNQVRVSDLSANKPFHVEMERLSSTTYCPDGVGRWFYERATGSYNVMLAREGKTPARLRDLKLAMPTSRKVTKTDLAKYAHAWRQKPHLVALGSQKNFQIFNDEAIAEGAVPDLAEFKNLMAQALLYRRAEKLIRPAFQGFQANITAYTIGVIANRLGDRIALSQIWQQQAISDAFVSLINQWSREVNDALRSSAGQRIVSEWAKKDECWEYVRSREYSKPAFPLLEMQ</sequence>
<name>A0ABX8WDS6_9HYPH</name>
<dbReference type="Pfam" id="PF10592">
    <property type="entry name" value="AIPR"/>
    <property type="match status" value="1"/>
</dbReference>
<protein>
    <submittedName>
        <fullName evidence="3">AIPR family protein</fullName>
    </submittedName>
</protein>
<proteinExistence type="predicted"/>
<evidence type="ECO:0000313" key="3">
    <source>
        <dbReference type="EMBL" id="QYO76563.1"/>
    </source>
</evidence>
<dbReference type="RefSeq" id="WP_220305050.1">
    <property type="nucleotide sequence ID" value="NZ_CP080590.1"/>
</dbReference>
<dbReference type="Proteomes" id="UP000825799">
    <property type="component" value="Chromosome"/>
</dbReference>
<organism evidence="3 4">
    <name type="scientific">Devosia salina</name>
    <dbReference type="NCBI Taxonomy" id="2860336"/>
    <lineage>
        <taxon>Bacteria</taxon>
        <taxon>Pseudomonadati</taxon>
        <taxon>Pseudomonadota</taxon>
        <taxon>Alphaproteobacteria</taxon>
        <taxon>Hyphomicrobiales</taxon>
        <taxon>Devosiaceae</taxon>
        <taxon>Devosia</taxon>
    </lineage>
</organism>
<keyword evidence="4" id="KW-1185">Reference proteome</keyword>
<evidence type="ECO:0000313" key="4">
    <source>
        <dbReference type="Proteomes" id="UP000825799"/>
    </source>
</evidence>
<feature type="domain" description="Abortive phage infection protein C-terminal" evidence="1">
    <location>
        <begin position="243"/>
        <end position="555"/>
    </location>
</feature>
<dbReference type="EMBL" id="CP080590">
    <property type="protein sequence ID" value="QYO76563.1"/>
    <property type="molecule type" value="Genomic_DNA"/>
</dbReference>
<gene>
    <name evidence="3" type="ORF">K1X15_18545</name>
</gene>
<feature type="domain" description="Abortive infection phage resistance protein N-terminal" evidence="2">
    <location>
        <begin position="35"/>
        <end position="184"/>
    </location>
</feature>
<evidence type="ECO:0000259" key="1">
    <source>
        <dbReference type="Pfam" id="PF10592"/>
    </source>
</evidence>
<reference evidence="3 4" key="1">
    <citation type="submission" date="2021-08" db="EMBL/GenBank/DDBJ databases">
        <title>Devosia salina sp. nov., isolated from the South China Sea sediment.</title>
        <authorList>
            <person name="Zhou Z."/>
        </authorList>
    </citation>
    <scope>NUCLEOTIDE SEQUENCE [LARGE SCALE GENOMIC DNA]</scope>
    <source>
        <strain evidence="3 4">SCS-3</strain>
    </source>
</reference>
<evidence type="ECO:0000259" key="2">
    <source>
        <dbReference type="Pfam" id="PF22879"/>
    </source>
</evidence>
<dbReference type="InterPro" id="IPR018891">
    <property type="entry name" value="AIPR_C"/>
</dbReference>
<accession>A0ABX8WDS6</accession>
<dbReference type="InterPro" id="IPR055101">
    <property type="entry name" value="AIPR_N"/>
</dbReference>
<dbReference type="Pfam" id="PF22879">
    <property type="entry name" value="AIPR_N"/>
    <property type="match status" value="1"/>
</dbReference>